<proteinExistence type="predicted"/>
<dbReference type="Proteomes" id="UP000271098">
    <property type="component" value="Unassembled WGS sequence"/>
</dbReference>
<keyword evidence="2" id="KW-1185">Reference proteome</keyword>
<protein>
    <submittedName>
        <fullName evidence="3">DUF2623 family protein</fullName>
    </submittedName>
</protein>
<evidence type="ECO:0000313" key="2">
    <source>
        <dbReference type="Proteomes" id="UP000271098"/>
    </source>
</evidence>
<evidence type="ECO:0000313" key="1">
    <source>
        <dbReference type="EMBL" id="VDK49299.1"/>
    </source>
</evidence>
<dbReference type="EMBL" id="UYRT01010520">
    <property type="protein sequence ID" value="VDK49299.1"/>
    <property type="molecule type" value="Genomic_DNA"/>
</dbReference>
<gene>
    <name evidence="1" type="ORF">GPUH_LOCUS5146</name>
</gene>
<dbReference type="WBParaSite" id="GPUH_0000515401-mRNA-1">
    <property type="protein sequence ID" value="GPUH_0000515401-mRNA-1"/>
    <property type="gene ID" value="GPUH_0000515401"/>
</dbReference>
<reference evidence="1 2" key="2">
    <citation type="submission" date="2018-11" db="EMBL/GenBank/DDBJ databases">
        <authorList>
            <consortium name="Pathogen Informatics"/>
        </authorList>
    </citation>
    <scope>NUCLEOTIDE SEQUENCE [LARGE SCALE GENOMIC DNA]</scope>
</reference>
<dbReference type="OrthoDB" id="2386367at2759"/>
<accession>A0A183D8V6</accession>
<dbReference type="AlphaFoldDB" id="A0A183D8V6"/>
<reference evidence="3" key="1">
    <citation type="submission" date="2016-06" db="UniProtKB">
        <authorList>
            <consortium name="WormBaseParasite"/>
        </authorList>
    </citation>
    <scope>IDENTIFICATION</scope>
</reference>
<name>A0A183D8V6_9BILA</name>
<sequence length="52" mass="5922">MTKMVANYENDESEQFRTLSKFAGEEFDVGNVRTVFAGASKGYIFLGLYKNF</sequence>
<evidence type="ECO:0000313" key="3">
    <source>
        <dbReference type="WBParaSite" id="GPUH_0000515401-mRNA-1"/>
    </source>
</evidence>
<organism evidence="3">
    <name type="scientific">Gongylonema pulchrum</name>
    <dbReference type="NCBI Taxonomy" id="637853"/>
    <lineage>
        <taxon>Eukaryota</taxon>
        <taxon>Metazoa</taxon>
        <taxon>Ecdysozoa</taxon>
        <taxon>Nematoda</taxon>
        <taxon>Chromadorea</taxon>
        <taxon>Rhabditida</taxon>
        <taxon>Spirurina</taxon>
        <taxon>Spiruromorpha</taxon>
        <taxon>Spiruroidea</taxon>
        <taxon>Gongylonematidae</taxon>
        <taxon>Gongylonema</taxon>
    </lineage>
</organism>